<accession>X0XR54</accession>
<protein>
    <submittedName>
        <fullName evidence="1">Uncharacterized protein</fullName>
    </submittedName>
</protein>
<comment type="caution">
    <text evidence="1">The sequence shown here is derived from an EMBL/GenBank/DDBJ whole genome shotgun (WGS) entry which is preliminary data.</text>
</comment>
<dbReference type="AlphaFoldDB" id="X0XR54"/>
<sequence>PAMNVLLPQISDDPHRKAAAPAFNPVVEKDMNEATQKFVTSNFDNDPDIADKLFKDLGDNYVFNNSMWNWYATPNTKIPNDQGAFAEYCYGDMISCKENNGLACMQDMPPHWINGTN</sequence>
<organism evidence="1">
    <name type="scientific">marine sediment metagenome</name>
    <dbReference type="NCBI Taxonomy" id="412755"/>
    <lineage>
        <taxon>unclassified sequences</taxon>
        <taxon>metagenomes</taxon>
        <taxon>ecological metagenomes</taxon>
    </lineage>
</organism>
<evidence type="ECO:0000313" key="1">
    <source>
        <dbReference type="EMBL" id="GAG39128.1"/>
    </source>
</evidence>
<feature type="non-terminal residue" evidence="1">
    <location>
        <position position="1"/>
    </location>
</feature>
<reference evidence="1" key="1">
    <citation type="journal article" date="2014" name="Front. Microbiol.">
        <title>High frequency of phylogenetically diverse reductive dehalogenase-homologous genes in deep subseafloor sedimentary metagenomes.</title>
        <authorList>
            <person name="Kawai M."/>
            <person name="Futagami T."/>
            <person name="Toyoda A."/>
            <person name="Takaki Y."/>
            <person name="Nishi S."/>
            <person name="Hori S."/>
            <person name="Arai W."/>
            <person name="Tsubouchi T."/>
            <person name="Morono Y."/>
            <person name="Uchiyama I."/>
            <person name="Ito T."/>
            <person name="Fujiyama A."/>
            <person name="Inagaki F."/>
            <person name="Takami H."/>
        </authorList>
    </citation>
    <scope>NUCLEOTIDE SEQUENCE</scope>
    <source>
        <strain evidence="1">Expedition CK06-06</strain>
    </source>
</reference>
<proteinExistence type="predicted"/>
<name>X0XR54_9ZZZZ</name>
<dbReference type="EMBL" id="BARS01046025">
    <property type="protein sequence ID" value="GAG39128.1"/>
    <property type="molecule type" value="Genomic_DNA"/>
</dbReference>
<gene>
    <name evidence="1" type="ORF">S01H1_69327</name>
</gene>